<accession>A0A502GRP8</accession>
<reference evidence="1 2" key="1">
    <citation type="journal article" date="2019" name="Environ. Microbiol.">
        <title>Species interactions and distinct microbial communities in high Arctic permafrost affected cryosols are associated with the CH4 and CO2 gas fluxes.</title>
        <authorList>
            <person name="Altshuler I."/>
            <person name="Hamel J."/>
            <person name="Turney S."/>
            <person name="Magnuson E."/>
            <person name="Levesque R."/>
            <person name="Greer C."/>
            <person name="Whyte L.G."/>
        </authorList>
    </citation>
    <scope>NUCLEOTIDE SEQUENCE [LARGE SCALE GENOMIC DNA]</scope>
    <source>
        <strain evidence="1 2">S9.2P</strain>
    </source>
</reference>
<evidence type="ECO:0000313" key="2">
    <source>
        <dbReference type="Proteomes" id="UP000317646"/>
    </source>
</evidence>
<keyword evidence="2" id="KW-1185">Reference proteome</keyword>
<proteinExistence type="predicted"/>
<dbReference type="RefSeq" id="WP_140468206.1">
    <property type="nucleotide sequence ID" value="NZ_RCYZ01000006.1"/>
</dbReference>
<sequence length="101" mass="11070">MKPPKFQVDQAIVCVNDDFSILLAQNPNIRVPKSGPVYHVRALYAVGGAWGLTLAEVHNEDVAPGYPEANFNEDRFAPLEMLPNDALAELLAESLELQPVV</sequence>
<evidence type="ECO:0000313" key="1">
    <source>
        <dbReference type="EMBL" id="TPG64601.1"/>
    </source>
</evidence>
<dbReference type="AlphaFoldDB" id="A0A502GRP8"/>
<dbReference type="OrthoDB" id="885507at2"/>
<dbReference type="EMBL" id="RCYZ01000006">
    <property type="protein sequence ID" value="TPG64601.1"/>
    <property type="molecule type" value="Genomic_DNA"/>
</dbReference>
<comment type="caution">
    <text evidence="1">The sequence shown here is derived from an EMBL/GenBank/DDBJ whole genome shotgun (WGS) entry which is preliminary data.</text>
</comment>
<protein>
    <submittedName>
        <fullName evidence="1">Uncharacterized protein</fullName>
    </submittedName>
</protein>
<name>A0A502GRP8_9BACT</name>
<organism evidence="1 2">
    <name type="scientific">Hymenobacter nivis</name>
    <dbReference type="NCBI Taxonomy" id="1850093"/>
    <lineage>
        <taxon>Bacteria</taxon>
        <taxon>Pseudomonadati</taxon>
        <taxon>Bacteroidota</taxon>
        <taxon>Cytophagia</taxon>
        <taxon>Cytophagales</taxon>
        <taxon>Hymenobacteraceae</taxon>
        <taxon>Hymenobacter</taxon>
    </lineage>
</organism>
<gene>
    <name evidence="1" type="ORF">EAH73_15675</name>
</gene>
<dbReference type="Proteomes" id="UP000317646">
    <property type="component" value="Unassembled WGS sequence"/>
</dbReference>